<accession>A0A9Q4CMX8</accession>
<evidence type="ECO:0000313" key="2">
    <source>
        <dbReference type="Proteomes" id="UP001076655"/>
    </source>
</evidence>
<comment type="caution">
    <text evidence="1">The sequence shown here is derived from an EMBL/GenBank/DDBJ whole genome shotgun (WGS) entry which is preliminary data.</text>
</comment>
<organism evidence="1 2">
    <name type="scientific">Morganella morganii</name>
    <name type="common">Proteus morganii</name>
    <dbReference type="NCBI Taxonomy" id="582"/>
    <lineage>
        <taxon>Bacteria</taxon>
        <taxon>Pseudomonadati</taxon>
        <taxon>Pseudomonadota</taxon>
        <taxon>Gammaproteobacteria</taxon>
        <taxon>Enterobacterales</taxon>
        <taxon>Morganellaceae</taxon>
        <taxon>Morganella</taxon>
    </lineage>
</organism>
<proteinExistence type="predicted"/>
<reference evidence="1" key="1">
    <citation type="submission" date="2022-08" db="EMBL/GenBank/DDBJ databases">
        <authorList>
            <person name="Dale J.L."/>
        </authorList>
    </citation>
    <scope>NUCLEOTIDE SEQUENCE</scope>
    <source>
        <strain evidence="1">2022EL-00758</strain>
    </source>
</reference>
<evidence type="ECO:0000313" key="1">
    <source>
        <dbReference type="EMBL" id="MCY0789092.1"/>
    </source>
</evidence>
<dbReference type="EMBL" id="JAPNMI010000002">
    <property type="protein sequence ID" value="MCY0789092.1"/>
    <property type="molecule type" value="Genomic_DNA"/>
</dbReference>
<dbReference type="AlphaFoldDB" id="A0A9Q4CMX8"/>
<sequence>MSLQTNLHLTALLPAVILTGCSYSTTLSPPADSRNIHFSATVPADLESLPLSAMYRSKKCTRTRTSGSGKSYEVPGFNSTKYPLSVTASGDVTADIPVNGGGYCDWQLSNIKFEVKLKHPQKIDPEITKNYGFETIFITDNNAPQTFNGGYVPHKGDFRESLLLFPLIRERFLGKHEKIFWLIGESDTLTYRLSGTDNIHLTVNYERDMLSRWTGVKEKKEGNSPIMTYPNGEIDPDTEILPDYKKLLKIREERKNYVQR</sequence>
<gene>
    <name evidence="1" type="ORF">N0392_05225</name>
</gene>
<dbReference type="RefSeq" id="WP_260249994.1">
    <property type="nucleotide sequence ID" value="NZ_JALMEJ010000015.1"/>
</dbReference>
<protein>
    <submittedName>
        <fullName evidence="1">Uncharacterized protein</fullName>
    </submittedName>
</protein>
<name>A0A9Q4CMX8_MORMO</name>
<dbReference type="Proteomes" id="UP001076655">
    <property type="component" value="Unassembled WGS sequence"/>
</dbReference>